<feature type="domain" description="Sulfatase N-terminal" evidence="1">
    <location>
        <begin position="168"/>
        <end position="281"/>
    </location>
</feature>
<dbReference type="InterPro" id="IPR017850">
    <property type="entry name" value="Alkaline_phosphatase_core_sf"/>
</dbReference>
<dbReference type="SUPFAM" id="SSF53649">
    <property type="entry name" value="Alkaline phosphatase-like"/>
    <property type="match status" value="1"/>
</dbReference>
<evidence type="ECO:0000313" key="2">
    <source>
        <dbReference type="EMBL" id="PCR91573.1"/>
    </source>
</evidence>
<organism evidence="2 3">
    <name type="scientific">Natrinema ejinorense</name>
    <dbReference type="NCBI Taxonomy" id="373386"/>
    <lineage>
        <taxon>Archaea</taxon>
        <taxon>Methanobacteriati</taxon>
        <taxon>Methanobacteriota</taxon>
        <taxon>Stenosarchaea group</taxon>
        <taxon>Halobacteria</taxon>
        <taxon>Halobacteriales</taxon>
        <taxon>Natrialbaceae</taxon>
        <taxon>Natrinema</taxon>
    </lineage>
</organism>
<sequence>MSGESATTSTDARVDSTEPARTTLLVTVDSLRADHFDEMERTKAYLETQHPRAFATSTATLGSFPAIVGGEYATGDGLGEATSVATAFDCRRIGITTNHLLSAAYGYADAFDSFTSPKGGGETLKEKGAVLLERGTLAYEIASWGWNRYQALRSRVTDLEKSFRPAEDVIEQFLAEREGREEWFGWLHFMEPHHPYDPEDASVSRAEAQRVSRRVLAGRGSVADETLVRDLYRQEVVELDRKLARLWDAIPDETRVVFCADHGELLGEDGLWGHPGEMRPELLTVPFGTRNAPDLGEVVSLIDVPTILTGREHGVGTLEREVAFAAYGERTAAMNAEHVATDDHTVRLSDGEPATDPALEKQLERFDPDYVVTEDALREDLEDLGYA</sequence>
<evidence type="ECO:0000313" key="3">
    <source>
        <dbReference type="Proteomes" id="UP000219689"/>
    </source>
</evidence>
<keyword evidence="3" id="KW-1185">Reference proteome</keyword>
<dbReference type="Pfam" id="PF00884">
    <property type="entry name" value="Sulfatase"/>
    <property type="match status" value="1"/>
</dbReference>
<dbReference type="InterPro" id="IPR000917">
    <property type="entry name" value="Sulfatase_N"/>
</dbReference>
<dbReference type="EMBL" id="NXNI01000001">
    <property type="protein sequence ID" value="PCR91573.1"/>
    <property type="molecule type" value="Genomic_DNA"/>
</dbReference>
<evidence type="ECO:0000259" key="1">
    <source>
        <dbReference type="Pfam" id="PF00884"/>
    </source>
</evidence>
<dbReference type="Gene3D" id="3.40.720.10">
    <property type="entry name" value="Alkaline Phosphatase, subunit A"/>
    <property type="match status" value="1"/>
</dbReference>
<proteinExistence type="predicted"/>
<dbReference type="AlphaFoldDB" id="A0A2A5QXR3"/>
<dbReference type="OrthoDB" id="3164at2157"/>
<name>A0A2A5QXR3_9EURY</name>
<comment type="caution">
    <text evidence="2">The sequence shown here is derived from an EMBL/GenBank/DDBJ whole genome shotgun (WGS) entry which is preliminary data.</text>
</comment>
<gene>
    <name evidence="2" type="ORF">CP557_14160</name>
</gene>
<accession>A0A2A5QXR3</accession>
<reference evidence="2 3" key="1">
    <citation type="submission" date="2017-09" db="EMBL/GenBank/DDBJ databases">
        <title>Genome sequences of Natrinema ejinorence JCM 13890T.</title>
        <authorList>
            <person name="Roh S.W."/>
            <person name="Kim Y.B."/>
            <person name="Kim J.Y."/>
        </authorList>
    </citation>
    <scope>NUCLEOTIDE SEQUENCE [LARGE SCALE GENOMIC DNA]</scope>
    <source>
        <strain evidence="2 3">JCM 13890</strain>
    </source>
</reference>
<protein>
    <submittedName>
        <fullName evidence="2">Sulfatase</fullName>
    </submittedName>
</protein>
<dbReference type="Proteomes" id="UP000219689">
    <property type="component" value="Unassembled WGS sequence"/>
</dbReference>